<keyword evidence="1" id="KW-0648">Protein biosynthesis</keyword>
<proteinExistence type="predicted"/>
<name>A0A438K397_VITVI</name>
<dbReference type="PANTHER" id="PTHR22594:SF34">
    <property type="entry name" value="ASPARAGINE--TRNA LIGASE, MITOCHONDRIAL-RELATED"/>
    <property type="match status" value="1"/>
</dbReference>
<evidence type="ECO:0000313" key="4">
    <source>
        <dbReference type="Proteomes" id="UP000288805"/>
    </source>
</evidence>
<dbReference type="GO" id="GO:0006412">
    <property type="term" value="P:translation"/>
    <property type="evidence" value="ECO:0007669"/>
    <property type="project" value="UniProtKB-KW"/>
</dbReference>
<organism evidence="3 4">
    <name type="scientific">Vitis vinifera</name>
    <name type="common">Grape</name>
    <dbReference type="NCBI Taxonomy" id="29760"/>
    <lineage>
        <taxon>Eukaryota</taxon>
        <taxon>Viridiplantae</taxon>
        <taxon>Streptophyta</taxon>
        <taxon>Embryophyta</taxon>
        <taxon>Tracheophyta</taxon>
        <taxon>Spermatophyta</taxon>
        <taxon>Magnoliopsida</taxon>
        <taxon>eudicotyledons</taxon>
        <taxon>Gunneridae</taxon>
        <taxon>Pentapetalae</taxon>
        <taxon>rosids</taxon>
        <taxon>Vitales</taxon>
        <taxon>Vitaceae</taxon>
        <taxon>Viteae</taxon>
        <taxon>Vitis</taxon>
    </lineage>
</organism>
<sequence length="100" mass="11712">MPMIKAELANHILIHCAKARMLWDLLLALFGLMWVFPKTIRELLLCGHHKGVGELIGGSQREERLEYLEERLDDLNLSKDSYWWYLDLRRYGSGQGSFFS</sequence>
<dbReference type="SUPFAM" id="SSF55681">
    <property type="entry name" value="Class II aaRS and biotin synthetases"/>
    <property type="match status" value="1"/>
</dbReference>
<evidence type="ECO:0000256" key="1">
    <source>
        <dbReference type="ARBA" id="ARBA00022917"/>
    </source>
</evidence>
<protein>
    <submittedName>
        <fullName evidence="3">Asparagine--tRNA ligase, chloroplastic/mitochondrial</fullName>
    </submittedName>
</protein>
<dbReference type="Gene3D" id="3.30.930.10">
    <property type="entry name" value="Bira Bifunctional Protein, Domain 2"/>
    <property type="match status" value="1"/>
</dbReference>
<keyword evidence="2" id="KW-0030">Aminoacyl-tRNA synthetase</keyword>
<gene>
    <name evidence="3" type="primary">SYNO_3</name>
    <name evidence="3" type="ORF">CK203_009122</name>
</gene>
<keyword evidence="3" id="KW-0436">Ligase</keyword>
<dbReference type="InterPro" id="IPR045864">
    <property type="entry name" value="aa-tRNA-synth_II/BPL/LPL"/>
</dbReference>
<dbReference type="GO" id="GO:0005524">
    <property type="term" value="F:ATP binding"/>
    <property type="evidence" value="ECO:0007669"/>
    <property type="project" value="UniProtKB-KW"/>
</dbReference>
<evidence type="ECO:0000256" key="2">
    <source>
        <dbReference type="ARBA" id="ARBA00023146"/>
    </source>
</evidence>
<dbReference type="GO" id="GO:0004812">
    <property type="term" value="F:aminoacyl-tRNA ligase activity"/>
    <property type="evidence" value="ECO:0007669"/>
    <property type="project" value="UniProtKB-KW"/>
</dbReference>
<dbReference type="EMBL" id="QGNW01000018">
    <property type="protein sequence ID" value="RVX15673.1"/>
    <property type="molecule type" value="Genomic_DNA"/>
</dbReference>
<dbReference type="AlphaFoldDB" id="A0A438K397"/>
<evidence type="ECO:0000313" key="3">
    <source>
        <dbReference type="EMBL" id="RVX15673.1"/>
    </source>
</evidence>
<accession>A0A438K397</accession>
<dbReference type="PANTHER" id="PTHR22594">
    <property type="entry name" value="ASPARTYL/LYSYL-TRNA SYNTHETASE"/>
    <property type="match status" value="1"/>
</dbReference>
<dbReference type="Proteomes" id="UP000288805">
    <property type="component" value="Unassembled WGS sequence"/>
</dbReference>
<comment type="caution">
    <text evidence="3">The sequence shown here is derived from an EMBL/GenBank/DDBJ whole genome shotgun (WGS) entry which is preliminary data.</text>
</comment>
<reference evidence="3 4" key="1">
    <citation type="journal article" date="2018" name="PLoS Genet.">
        <title>Population sequencing reveals clonal diversity and ancestral inbreeding in the grapevine cultivar Chardonnay.</title>
        <authorList>
            <person name="Roach M.J."/>
            <person name="Johnson D.L."/>
            <person name="Bohlmann J."/>
            <person name="van Vuuren H.J."/>
            <person name="Jones S.J."/>
            <person name="Pretorius I.S."/>
            <person name="Schmidt S.A."/>
            <person name="Borneman A.R."/>
        </authorList>
    </citation>
    <scope>NUCLEOTIDE SEQUENCE [LARGE SCALE GENOMIC DNA]</scope>
    <source>
        <strain evidence="4">cv. Chardonnay</strain>
        <tissue evidence="3">Leaf</tissue>
    </source>
</reference>